<dbReference type="GO" id="GO:0016887">
    <property type="term" value="F:ATP hydrolysis activity"/>
    <property type="evidence" value="ECO:0007669"/>
    <property type="project" value="InterPro"/>
</dbReference>
<feature type="domain" description="ABC transporter" evidence="6">
    <location>
        <begin position="12"/>
        <end position="235"/>
    </location>
</feature>
<organism evidence="7 8">
    <name type="scientific">Corynebacterium renale</name>
    <dbReference type="NCBI Taxonomy" id="1724"/>
    <lineage>
        <taxon>Bacteria</taxon>
        <taxon>Bacillati</taxon>
        <taxon>Actinomycetota</taxon>
        <taxon>Actinomycetes</taxon>
        <taxon>Mycobacteriales</taxon>
        <taxon>Corynebacteriaceae</taxon>
        <taxon>Corynebacterium</taxon>
    </lineage>
</organism>
<dbReference type="Gene3D" id="3.40.50.300">
    <property type="entry name" value="P-loop containing nucleotide triphosphate hydrolases"/>
    <property type="match status" value="1"/>
</dbReference>
<evidence type="ECO:0000256" key="5">
    <source>
        <dbReference type="ARBA" id="ARBA00023251"/>
    </source>
</evidence>
<comment type="caution">
    <text evidence="7">The sequence shown here is derived from an EMBL/GenBank/DDBJ whole genome shotgun (WGS) entry which is preliminary data.</text>
</comment>
<dbReference type="InterPro" id="IPR050763">
    <property type="entry name" value="ABC_transporter_ATP-binding"/>
</dbReference>
<protein>
    <submittedName>
        <fullName evidence="7">ABC-2 type transport system ATP-binding protein</fullName>
    </submittedName>
</protein>
<dbReference type="CDD" id="cd03230">
    <property type="entry name" value="ABC_DR_subfamily_A"/>
    <property type="match status" value="1"/>
</dbReference>
<dbReference type="EMBL" id="PDJF01000001">
    <property type="protein sequence ID" value="PFG27927.1"/>
    <property type="molecule type" value="Genomic_DNA"/>
</dbReference>
<dbReference type="GO" id="GO:0046677">
    <property type="term" value="P:response to antibiotic"/>
    <property type="evidence" value="ECO:0007669"/>
    <property type="project" value="UniProtKB-KW"/>
</dbReference>
<evidence type="ECO:0000259" key="6">
    <source>
        <dbReference type="PROSITE" id="PS50893"/>
    </source>
</evidence>
<dbReference type="GO" id="GO:0005524">
    <property type="term" value="F:ATP binding"/>
    <property type="evidence" value="ECO:0007669"/>
    <property type="project" value="UniProtKB-KW"/>
</dbReference>
<sequence length="298" mass="31824">MGGGTRVSQPIVAARDVRQSFGATPVLHGVSFAVHPGEVIAILGPNGAGKTTLIDVLLGLTRPAAGTLQVFGTTPRAAVRSGHVGAILQTGGLLPDITVEDTVRMIAATHPNPRPIAEVLDDTRLTPIAKRRISRCSGGEKQRVKFALALLADPQLIIFDEPTTGMDPAARSAFWQDIDARAQQGTTIIFTTHYLEEAEQYARRILFLNAGRIIADGPTKQVLRAAGGNVVEFELHDPAELDGWGLNPQRTGENTYKVRAVDSDAVARQLLTRTSASNVTITPTSLNDVFRALAEDKG</sequence>
<keyword evidence="8" id="KW-1185">Reference proteome</keyword>
<keyword evidence="3" id="KW-0547">Nucleotide-binding</keyword>
<dbReference type="PROSITE" id="PS50893">
    <property type="entry name" value="ABC_TRANSPORTER_2"/>
    <property type="match status" value="1"/>
</dbReference>
<keyword evidence="4 7" id="KW-0067">ATP-binding</keyword>
<dbReference type="InterPro" id="IPR003439">
    <property type="entry name" value="ABC_transporter-like_ATP-bd"/>
</dbReference>
<evidence type="ECO:0000313" key="8">
    <source>
        <dbReference type="Proteomes" id="UP000221653"/>
    </source>
</evidence>
<evidence type="ECO:0000256" key="1">
    <source>
        <dbReference type="ARBA" id="ARBA00004202"/>
    </source>
</evidence>
<accession>A0A2A9DMF3</accession>
<dbReference type="InterPro" id="IPR027417">
    <property type="entry name" value="P-loop_NTPase"/>
</dbReference>
<keyword evidence="2" id="KW-0813">Transport</keyword>
<dbReference type="Proteomes" id="UP000221653">
    <property type="component" value="Unassembled WGS sequence"/>
</dbReference>
<evidence type="ECO:0000256" key="3">
    <source>
        <dbReference type="ARBA" id="ARBA00022741"/>
    </source>
</evidence>
<dbReference type="PANTHER" id="PTHR42711">
    <property type="entry name" value="ABC TRANSPORTER ATP-BINDING PROTEIN"/>
    <property type="match status" value="1"/>
</dbReference>
<dbReference type="GO" id="GO:0005886">
    <property type="term" value="C:plasma membrane"/>
    <property type="evidence" value="ECO:0007669"/>
    <property type="project" value="UniProtKB-SubCell"/>
</dbReference>
<dbReference type="SMART" id="SM00382">
    <property type="entry name" value="AAA"/>
    <property type="match status" value="1"/>
</dbReference>
<evidence type="ECO:0000256" key="4">
    <source>
        <dbReference type="ARBA" id="ARBA00022840"/>
    </source>
</evidence>
<dbReference type="SUPFAM" id="SSF52540">
    <property type="entry name" value="P-loop containing nucleoside triphosphate hydrolases"/>
    <property type="match status" value="1"/>
</dbReference>
<dbReference type="AlphaFoldDB" id="A0A2A9DMF3"/>
<reference evidence="7 8" key="1">
    <citation type="submission" date="2017-10" db="EMBL/GenBank/DDBJ databases">
        <title>Sequencing the genomes of 1000 actinobacteria strains.</title>
        <authorList>
            <person name="Klenk H.-P."/>
        </authorList>
    </citation>
    <scope>NUCLEOTIDE SEQUENCE [LARGE SCALE GENOMIC DNA]</scope>
    <source>
        <strain evidence="7 8">DSM 20688</strain>
    </source>
</reference>
<keyword evidence="5" id="KW-0046">Antibiotic resistance</keyword>
<gene>
    <name evidence="7" type="ORF">ATK06_1009</name>
</gene>
<dbReference type="PROSITE" id="PS00211">
    <property type="entry name" value="ABC_TRANSPORTER_1"/>
    <property type="match status" value="1"/>
</dbReference>
<evidence type="ECO:0000256" key="2">
    <source>
        <dbReference type="ARBA" id="ARBA00022448"/>
    </source>
</evidence>
<dbReference type="InterPro" id="IPR017871">
    <property type="entry name" value="ABC_transporter-like_CS"/>
</dbReference>
<dbReference type="Pfam" id="PF00005">
    <property type="entry name" value="ABC_tran"/>
    <property type="match status" value="1"/>
</dbReference>
<dbReference type="PANTHER" id="PTHR42711:SF17">
    <property type="entry name" value="ABC TRANSPORTER ATP-BINDING PROTEIN"/>
    <property type="match status" value="1"/>
</dbReference>
<proteinExistence type="predicted"/>
<dbReference type="STRING" id="1724.GCA_001044175_02345"/>
<name>A0A2A9DMF3_9CORY</name>
<evidence type="ECO:0000313" key="7">
    <source>
        <dbReference type="EMBL" id="PFG27927.1"/>
    </source>
</evidence>
<comment type="subcellular location">
    <subcellularLocation>
        <location evidence="1">Cell membrane</location>
        <topology evidence="1">Peripheral membrane protein</topology>
    </subcellularLocation>
</comment>
<dbReference type="InterPro" id="IPR003593">
    <property type="entry name" value="AAA+_ATPase"/>
</dbReference>